<sequence>MQHNLNQKPYWTHNIHTNNLEQSLAFTPGGGTEEHINRPILCLSTEKVKKINYTMEEMSFISATTAPLAHCILLSPAPSGCLILCPVCLVHMCNLRHQRIIRIWVRQEGTNGEQHLKKETRTLPTHLKDGNDERVIEGDREIKHVMNKGHLEVSILEEIPIEK</sequence>
<evidence type="ECO:0000313" key="1">
    <source>
        <dbReference type="EMBL" id="KAJ7951262.1"/>
    </source>
</evidence>
<proteinExistence type="predicted"/>
<dbReference type="KEGG" id="qsa:O6P43_027339"/>
<accession>A0AAD7L4J1</accession>
<dbReference type="Proteomes" id="UP001163823">
    <property type="component" value="Chromosome 11"/>
</dbReference>
<dbReference type="EMBL" id="JARAOO010000011">
    <property type="protein sequence ID" value="KAJ7951262.1"/>
    <property type="molecule type" value="Genomic_DNA"/>
</dbReference>
<gene>
    <name evidence="1" type="ORF">O6P43_027339</name>
</gene>
<evidence type="ECO:0000313" key="2">
    <source>
        <dbReference type="Proteomes" id="UP001163823"/>
    </source>
</evidence>
<reference evidence="1" key="1">
    <citation type="journal article" date="2023" name="Science">
        <title>Elucidation of the pathway for biosynthesis of saponin adjuvants from the soapbark tree.</title>
        <authorList>
            <person name="Reed J."/>
            <person name="Orme A."/>
            <person name="El-Demerdash A."/>
            <person name="Owen C."/>
            <person name="Martin L.B.B."/>
            <person name="Misra R.C."/>
            <person name="Kikuchi S."/>
            <person name="Rejzek M."/>
            <person name="Martin A.C."/>
            <person name="Harkess A."/>
            <person name="Leebens-Mack J."/>
            <person name="Louveau T."/>
            <person name="Stephenson M.J."/>
            <person name="Osbourn A."/>
        </authorList>
    </citation>
    <scope>NUCLEOTIDE SEQUENCE</scope>
    <source>
        <strain evidence="1">S10</strain>
    </source>
</reference>
<organism evidence="1 2">
    <name type="scientific">Quillaja saponaria</name>
    <name type="common">Soap bark tree</name>
    <dbReference type="NCBI Taxonomy" id="32244"/>
    <lineage>
        <taxon>Eukaryota</taxon>
        <taxon>Viridiplantae</taxon>
        <taxon>Streptophyta</taxon>
        <taxon>Embryophyta</taxon>
        <taxon>Tracheophyta</taxon>
        <taxon>Spermatophyta</taxon>
        <taxon>Magnoliopsida</taxon>
        <taxon>eudicotyledons</taxon>
        <taxon>Gunneridae</taxon>
        <taxon>Pentapetalae</taxon>
        <taxon>rosids</taxon>
        <taxon>fabids</taxon>
        <taxon>Fabales</taxon>
        <taxon>Quillajaceae</taxon>
        <taxon>Quillaja</taxon>
    </lineage>
</organism>
<keyword evidence="2" id="KW-1185">Reference proteome</keyword>
<name>A0AAD7L4J1_QUISA</name>
<dbReference type="AlphaFoldDB" id="A0AAD7L4J1"/>
<protein>
    <submittedName>
        <fullName evidence="1">Ubiquitin conjugating enzyme</fullName>
    </submittedName>
</protein>
<comment type="caution">
    <text evidence="1">The sequence shown here is derived from an EMBL/GenBank/DDBJ whole genome shotgun (WGS) entry which is preliminary data.</text>
</comment>